<feature type="compositionally biased region" description="Polar residues" evidence="1">
    <location>
        <begin position="623"/>
        <end position="639"/>
    </location>
</feature>
<name>A0A8J8WAI4_9EURO</name>
<feature type="compositionally biased region" description="Polar residues" evidence="1">
    <location>
        <begin position="274"/>
        <end position="284"/>
    </location>
</feature>
<feature type="region of interest" description="Disordered" evidence="1">
    <location>
        <begin position="402"/>
        <end position="427"/>
    </location>
</feature>
<dbReference type="OrthoDB" id="1711508at2759"/>
<proteinExistence type="predicted"/>
<dbReference type="PROSITE" id="PS50969">
    <property type="entry name" value="FCP1"/>
    <property type="match status" value="1"/>
</dbReference>
<dbReference type="InterPro" id="IPR004274">
    <property type="entry name" value="FCP1_dom"/>
</dbReference>
<evidence type="ECO:0000313" key="4">
    <source>
        <dbReference type="Proteomes" id="UP000631181"/>
    </source>
</evidence>
<dbReference type="PANTHER" id="PTHR12210">
    <property type="entry name" value="DULLARD PROTEIN PHOSPHATASE"/>
    <property type="match status" value="1"/>
</dbReference>
<comment type="caution">
    <text evidence="3">The sequence shown here is derived from an EMBL/GenBank/DDBJ whole genome shotgun (WGS) entry which is preliminary data.</text>
</comment>
<feature type="region of interest" description="Disordered" evidence="1">
    <location>
        <begin position="105"/>
        <end position="133"/>
    </location>
</feature>
<dbReference type="EMBL" id="WIWV01000012">
    <property type="protein sequence ID" value="KAF7718669.1"/>
    <property type="molecule type" value="Genomic_DNA"/>
</dbReference>
<dbReference type="SMART" id="SM00577">
    <property type="entry name" value="CPDc"/>
    <property type="match status" value="1"/>
</dbReference>
<reference evidence="3" key="1">
    <citation type="journal article" date="2020" name="Front. Microbiol.">
        <title>Gene regulatory networks of Penicillium echinulatum 2HH and Penicillium oxalicum 114-2 inferred by a computational biology approach.</title>
        <authorList>
            <person name="Lenz A.R."/>
            <person name="Galan-Vasquez E."/>
            <person name="Balbinot E."/>
            <person name="De Abreu F.P."/>
            <person name="De Oliveira N.S."/>
            <person name="Da Rosa L.O."/>
            <person name="De Avila E Silva S."/>
            <person name="Camassola M."/>
            <person name="Dillon A.J.P."/>
            <person name="Perez-Rueda E."/>
        </authorList>
    </citation>
    <scope>NUCLEOTIDE SEQUENCE</scope>
    <source>
        <strain evidence="3">S1M29</strain>
    </source>
</reference>
<feature type="compositionally biased region" description="Basic residues" evidence="1">
    <location>
        <begin position="593"/>
        <end position="608"/>
    </location>
</feature>
<accession>A0A8J8WAI4</accession>
<dbReference type="Gene3D" id="3.40.50.1000">
    <property type="entry name" value="HAD superfamily/HAD-like"/>
    <property type="match status" value="1"/>
</dbReference>
<protein>
    <recommendedName>
        <fullName evidence="2">FCP1 homology domain-containing protein</fullName>
    </recommendedName>
</protein>
<dbReference type="Pfam" id="PF03031">
    <property type="entry name" value="NIF"/>
    <property type="match status" value="2"/>
</dbReference>
<evidence type="ECO:0000256" key="1">
    <source>
        <dbReference type="SAM" id="MobiDB-lite"/>
    </source>
</evidence>
<feature type="domain" description="FCP1 homology" evidence="2">
    <location>
        <begin position="292"/>
        <end position="499"/>
    </location>
</feature>
<feature type="compositionally biased region" description="Polar residues" evidence="1">
    <location>
        <begin position="111"/>
        <end position="133"/>
    </location>
</feature>
<feature type="compositionally biased region" description="Low complexity" evidence="1">
    <location>
        <begin position="688"/>
        <end position="699"/>
    </location>
</feature>
<dbReference type="AlphaFoldDB" id="A0A8J8WAI4"/>
<dbReference type="Proteomes" id="UP000631181">
    <property type="component" value="Unassembled WGS sequence"/>
</dbReference>
<feature type="compositionally biased region" description="Polar residues" evidence="1">
    <location>
        <begin position="789"/>
        <end position="798"/>
    </location>
</feature>
<feature type="compositionally biased region" description="Low complexity" evidence="1">
    <location>
        <begin position="664"/>
        <end position="675"/>
    </location>
</feature>
<feature type="compositionally biased region" description="Basic and acidic residues" evidence="1">
    <location>
        <begin position="532"/>
        <end position="546"/>
    </location>
</feature>
<keyword evidence="4" id="KW-1185">Reference proteome</keyword>
<dbReference type="InterPro" id="IPR050365">
    <property type="entry name" value="TIM50"/>
</dbReference>
<feature type="region of interest" description="Disordered" evidence="1">
    <location>
        <begin position="267"/>
        <end position="293"/>
    </location>
</feature>
<feature type="region of interest" description="Disordered" evidence="1">
    <location>
        <begin position="524"/>
        <end position="812"/>
    </location>
</feature>
<organism evidence="3 4">
    <name type="scientific">Penicillium ucsense</name>
    <dbReference type="NCBI Taxonomy" id="2839758"/>
    <lineage>
        <taxon>Eukaryota</taxon>
        <taxon>Fungi</taxon>
        <taxon>Dikarya</taxon>
        <taxon>Ascomycota</taxon>
        <taxon>Pezizomycotina</taxon>
        <taxon>Eurotiomycetes</taxon>
        <taxon>Eurotiomycetidae</taxon>
        <taxon>Eurotiales</taxon>
        <taxon>Aspergillaceae</taxon>
        <taxon>Penicillium</taxon>
    </lineage>
</organism>
<dbReference type="InterPro" id="IPR023214">
    <property type="entry name" value="HAD_sf"/>
</dbReference>
<evidence type="ECO:0000313" key="3">
    <source>
        <dbReference type="EMBL" id="KAF7718669.1"/>
    </source>
</evidence>
<evidence type="ECO:0000259" key="2">
    <source>
        <dbReference type="PROSITE" id="PS50969"/>
    </source>
</evidence>
<gene>
    <name evidence="3" type="ORF">PECM_001087</name>
</gene>
<dbReference type="SUPFAM" id="SSF56784">
    <property type="entry name" value="HAD-like"/>
    <property type="match status" value="1"/>
</dbReference>
<sequence>MPTSTTTQLSRNILSGRSPTIALFPSNCHQLVEVAYPEEDTCKRQKLAHAPSELRPDSEPSRNAYVPGVIAGGMGSARQDQDSPSYSQARAINALPLPGLGQLSEQERHQSYSTAPQSQPGPQIGTTLANPIPSSVSNANWNTQFTAHDTSTQNSLYNHLSFGQTAQLSGRLSNQAPPALPLNTIHVPSWTTMQTTGQGTPAWPTLNPLSFFPSGFPTPSTTGHVPLLQTMPSFNPMLPVQTQSMSTFAGPSAPVSNDDQIRRARSLTPPMTVPSPSKSYLTQASKPPRKSPTKRPLLVILDLNGTLIYRKHRRLPPVFARRHGLDEFLDILTSQYAVMIWTSSKPPTLHAICDQLFTPEKRRKLVALWGRDKFGLSYKQYNSKLQVYKELRKVWASPEIRATYPDKNGTTSQPNNKGGKLNKKQKKTLMQAQAQAQAQANAPVPGHRWDQSNTVLIDDSKLKALSEPYNILEIPEFTNDFEVDETDLFKKVLDKLDALSHYDDVSKVLRSWNERVDAGEAAILDLEIEDPNEGRDSNSDHDHEEDGGTSLKTGQDHGPAAQPELRPEPIENSTGAKQGRTALPADDEASRRERARAKRQRAKIRKQERKAAEAAEAAGATAVSNDGMTTSTPSNQVGNKGSKRSARSAQDPEPSRMATPHTKPPSTAAAPITAPNQKVKLNKKAKARLAQQEAAAAAAKQKHDPKAHLEVPGNSASKRNKKRNTSIQAQPDGIASPKRRRTPEETSASEPQPTTTTATATTPSNTTPKPHARRSVSPVTEDEYVPGSPNGSTVSRNSLLDRLEEGLGLWKK</sequence>
<feature type="compositionally biased region" description="Low complexity" evidence="1">
    <location>
        <begin position="745"/>
        <end position="768"/>
    </location>
</feature>
<dbReference type="InterPro" id="IPR036412">
    <property type="entry name" value="HAD-like_sf"/>
</dbReference>